<gene>
    <name evidence="1" type="ORF">LOK49_LG02G01412</name>
</gene>
<evidence type="ECO:0000313" key="1">
    <source>
        <dbReference type="EMBL" id="KAI8027320.1"/>
    </source>
</evidence>
<sequence length="327" mass="35944">MYEEESDNGPMDMDDNLVINIEDSSDSSMEELFMCLEGSLHGGLEAPMTDITQGQTPSRSELGDDPSLLLTHPTFSLSSNNLLSKGLTLLKQVLPGLHYATCAIPYFVTANVSPVTSAFHCIAPDFTDSIAFEGEEEPYSLPIDEPTLQPILAPILLQSSSPALSSSMVTMKKRSLKLEPKLSSGGKRPRLIPYYSPPGMGIGIGIVAFLNNTRVGSLFKSLHINAHDTPVASVLYALKWAKDNNYNHVNVFTNAKFLFEQLKGTKDIEASLVSWIFDICFVTQHFHSCKISLACTNYLHSARRLARFATFSRIPAYGDAHFPFDNG</sequence>
<proteinExistence type="predicted"/>
<comment type="caution">
    <text evidence="1">The sequence shown here is derived from an EMBL/GenBank/DDBJ whole genome shotgun (WGS) entry which is preliminary data.</text>
</comment>
<dbReference type="EMBL" id="CM045760">
    <property type="protein sequence ID" value="KAI8027320.1"/>
    <property type="molecule type" value="Genomic_DNA"/>
</dbReference>
<reference evidence="1 2" key="1">
    <citation type="journal article" date="2022" name="Plant J.">
        <title>Chromosome-level genome of Camellia lanceoleosa provides a valuable resource for understanding genome evolution and self-incompatibility.</title>
        <authorList>
            <person name="Gong W."/>
            <person name="Xiao S."/>
            <person name="Wang L."/>
            <person name="Liao Z."/>
            <person name="Chang Y."/>
            <person name="Mo W."/>
            <person name="Hu G."/>
            <person name="Li W."/>
            <person name="Zhao G."/>
            <person name="Zhu H."/>
            <person name="Hu X."/>
            <person name="Ji K."/>
            <person name="Xiang X."/>
            <person name="Song Q."/>
            <person name="Yuan D."/>
            <person name="Jin S."/>
            <person name="Zhang L."/>
        </authorList>
    </citation>
    <scope>NUCLEOTIDE SEQUENCE [LARGE SCALE GENOMIC DNA]</scope>
    <source>
        <strain evidence="1">SQ_2022a</strain>
    </source>
</reference>
<dbReference type="Proteomes" id="UP001060215">
    <property type="component" value="Chromosome 3"/>
</dbReference>
<organism evidence="1 2">
    <name type="scientific">Camellia lanceoleosa</name>
    <dbReference type="NCBI Taxonomy" id="1840588"/>
    <lineage>
        <taxon>Eukaryota</taxon>
        <taxon>Viridiplantae</taxon>
        <taxon>Streptophyta</taxon>
        <taxon>Embryophyta</taxon>
        <taxon>Tracheophyta</taxon>
        <taxon>Spermatophyta</taxon>
        <taxon>Magnoliopsida</taxon>
        <taxon>eudicotyledons</taxon>
        <taxon>Gunneridae</taxon>
        <taxon>Pentapetalae</taxon>
        <taxon>asterids</taxon>
        <taxon>Ericales</taxon>
        <taxon>Theaceae</taxon>
        <taxon>Camellia</taxon>
    </lineage>
</organism>
<name>A0ACC0IPF0_9ERIC</name>
<accession>A0ACC0IPF0</accession>
<protein>
    <submittedName>
        <fullName evidence="1">Uncharacterized protein</fullName>
    </submittedName>
</protein>
<keyword evidence="2" id="KW-1185">Reference proteome</keyword>
<evidence type="ECO:0000313" key="2">
    <source>
        <dbReference type="Proteomes" id="UP001060215"/>
    </source>
</evidence>